<evidence type="ECO:0000313" key="9">
    <source>
        <dbReference type="Proteomes" id="UP000190105"/>
    </source>
</evidence>
<dbReference type="InterPro" id="IPR006145">
    <property type="entry name" value="PsdUridine_synth_RsuA/RluA"/>
</dbReference>
<dbReference type="GO" id="GO:0003723">
    <property type="term" value="F:RNA binding"/>
    <property type="evidence" value="ECO:0007669"/>
    <property type="project" value="UniProtKB-KW"/>
</dbReference>
<dbReference type="STRING" id="1147123.SAMN05443428_110103"/>
<comment type="similarity">
    <text evidence="2">Belongs to the pseudouridine synthase RluA family.</text>
</comment>
<dbReference type="Proteomes" id="UP000190105">
    <property type="component" value="Unassembled WGS sequence"/>
</dbReference>
<comment type="catalytic activity">
    <reaction evidence="1">
        <text>a uridine in RNA = a pseudouridine in RNA</text>
        <dbReference type="Rhea" id="RHEA:48348"/>
        <dbReference type="Rhea" id="RHEA-COMP:12068"/>
        <dbReference type="Rhea" id="RHEA-COMP:12069"/>
        <dbReference type="ChEBI" id="CHEBI:65314"/>
        <dbReference type="ChEBI" id="CHEBI:65315"/>
    </reaction>
</comment>
<dbReference type="Gene3D" id="3.10.290.10">
    <property type="entry name" value="RNA-binding S4 domain"/>
    <property type="match status" value="1"/>
</dbReference>
<dbReference type="InterPro" id="IPR002942">
    <property type="entry name" value="S4_RNA-bd"/>
</dbReference>
<dbReference type="PROSITE" id="PS50889">
    <property type="entry name" value="S4"/>
    <property type="match status" value="1"/>
</dbReference>
<dbReference type="RefSeq" id="WP_078696629.1">
    <property type="nucleotide sequence ID" value="NZ_FUYH01000010.1"/>
</dbReference>
<dbReference type="InterPro" id="IPR006224">
    <property type="entry name" value="PsdUridine_synth_RluA-like_CS"/>
</dbReference>
<protein>
    <recommendedName>
        <fullName evidence="4">RNA pseudouridylate synthase</fullName>
    </recommendedName>
    <alternativeName>
        <fullName evidence="5">RNA-uridine isomerase</fullName>
    </alternativeName>
</protein>
<sequence length="320" mass="36890">MKEIVIRENEAGQRLDRFLRKYLLNMSLGNIYKAIRKKEITVNGNKSSEKYILSEGDIIKFNFKIEVNKEDKKLRFIDIDYEIDTAYEDENILVAVKGADTLVHPDEGKELTLTDAVLAYLYDKGEYNPEKEVTFSPSPCNRLDRNTSGLVIFAKNYETLKAVNEMIRDGKIKKYYSAIVKGRIAEGIYKAYILKDSKTNKSYVSKDYIKDSKEIETRIINIESVGQFSHIDIDLITGRSHQIRAHLSHLGNPILGDPKYGDKKLNSFFLNKYGLTNQLLIAYKLIFTDCPNNLKYLEGKTIVMPLPPLFKKIKKDIFKF</sequence>
<dbReference type="PANTHER" id="PTHR21600">
    <property type="entry name" value="MITOCHONDRIAL RNA PSEUDOURIDINE SYNTHASE"/>
    <property type="match status" value="1"/>
</dbReference>
<feature type="domain" description="RNA-binding S4" evidence="7">
    <location>
        <begin position="13"/>
        <end position="75"/>
    </location>
</feature>
<evidence type="ECO:0000256" key="2">
    <source>
        <dbReference type="ARBA" id="ARBA00010876"/>
    </source>
</evidence>
<keyword evidence="6" id="KW-0694">RNA-binding</keyword>
<evidence type="ECO:0000256" key="5">
    <source>
        <dbReference type="ARBA" id="ARBA00033164"/>
    </source>
</evidence>
<dbReference type="CDD" id="cd00165">
    <property type="entry name" value="S4"/>
    <property type="match status" value="1"/>
</dbReference>
<dbReference type="GO" id="GO:0120159">
    <property type="term" value="F:rRNA pseudouridine synthase activity"/>
    <property type="evidence" value="ECO:0007669"/>
    <property type="project" value="UniProtKB-ARBA"/>
</dbReference>
<name>A0A1T4XNG9_9CLOT</name>
<proteinExistence type="inferred from homology"/>
<dbReference type="PANTHER" id="PTHR21600:SF83">
    <property type="entry name" value="PSEUDOURIDYLATE SYNTHASE RPUSD4, MITOCHONDRIAL"/>
    <property type="match status" value="1"/>
</dbReference>
<evidence type="ECO:0000256" key="3">
    <source>
        <dbReference type="ARBA" id="ARBA00023235"/>
    </source>
</evidence>
<organism evidence="8 9">
    <name type="scientific">Caloramator quimbayensis</name>
    <dbReference type="NCBI Taxonomy" id="1147123"/>
    <lineage>
        <taxon>Bacteria</taxon>
        <taxon>Bacillati</taxon>
        <taxon>Bacillota</taxon>
        <taxon>Clostridia</taxon>
        <taxon>Eubacteriales</taxon>
        <taxon>Clostridiaceae</taxon>
        <taxon>Caloramator</taxon>
    </lineage>
</organism>
<dbReference type="Pfam" id="PF00849">
    <property type="entry name" value="PseudoU_synth_2"/>
    <property type="match status" value="1"/>
</dbReference>
<dbReference type="PROSITE" id="PS01129">
    <property type="entry name" value="PSI_RLU"/>
    <property type="match status" value="1"/>
</dbReference>
<evidence type="ECO:0000259" key="7">
    <source>
        <dbReference type="SMART" id="SM00363"/>
    </source>
</evidence>
<dbReference type="InterPro" id="IPR020103">
    <property type="entry name" value="PsdUridine_synth_cat_dom_sf"/>
</dbReference>
<dbReference type="SUPFAM" id="SSF55120">
    <property type="entry name" value="Pseudouridine synthase"/>
    <property type="match status" value="1"/>
</dbReference>
<keyword evidence="9" id="KW-1185">Reference proteome</keyword>
<evidence type="ECO:0000256" key="6">
    <source>
        <dbReference type="PROSITE-ProRule" id="PRU00182"/>
    </source>
</evidence>
<dbReference type="SMART" id="SM00363">
    <property type="entry name" value="S4"/>
    <property type="match status" value="1"/>
</dbReference>
<dbReference type="GO" id="GO:0000455">
    <property type="term" value="P:enzyme-directed rRNA pseudouridine synthesis"/>
    <property type="evidence" value="ECO:0007669"/>
    <property type="project" value="UniProtKB-ARBA"/>
</dbReference>
<evidence type="ECO:0000256" key="4">
    <source>
        <dbReference type="ARBA" id="ARBA00031870"/>
    </source>
</evidence>
<dbReference type="Gene3D" id="3.30.2350.10">
    <property type="entry name" value="Pseudouridine synthase"/>
    <property type="match status" value="1"/>
</dbReference>
<evidence type="ECO:0000256" key="1">
    <source>
        <dbReference type="ARBA" id="ARBA00000073"/>
    </source>
</evidence>
<dbReference type="InterPro" id="IPR036986">
    <property type="entry name" value="S4_RNA-bd_sf"/>
</dbReference>
<dbReference type="InterPro" id="IPR050188">
    <property type="entry name" value="RluA_PseudoU_synthase"/>
</dbReference>
<evidence type="ECO:0000313" key="8">
    <source>
        <dbReference type="EMBL" id="SKA90668.1"/>
    </source>
</evidence>
<keyword evidence="3" id="KW-0413">Isomerase</keyword>
<dbReference type="EMBL" id="FUYH01000010">
    <property type="protein sequence ID" value="SKA90668.1"/>
    <property type="molecule type" value="Genomic_DNA"/>
</dbReference>
<dbReference type="SUPFAM" id="SSF55174">
    <property type="entry name" value="Alpha-L RNA-binding motif"/>
    <property type="match status" value="1"/>
</dbReference>
<dbReference type="OrthoDB" id="9807829at2"/>
<gene>
    <name evidence="8" type="ORF">SAMN05443428_110103</name>
</gene>
<accession>A0A1T4XNG9</accession>
<dbReference type="AlphaFoldDB" id="A0A1T4XNG9"/>
<dbReference type="Pfam" id="PF01479">
    <property type="entry name" value="S4"/>
    <property type="match status" value="1"/>
</dbReference>
<dbReference type="CDD" id="cd02869">
    <property type="entry name" value="PseudoU_synth_RluA_like"/>
    <property type="match status" value="1"/>
</dbReference>
<reference evidence="9" key="1">
    <citation type="submission" date="2017-02" db="EMBL/GenBank/DDBJ databases">
        <authorList>
            <person name="Varghese N."/>
            <person name="Submissions S."/>
        </authorList>
    </citation>
    <scope>NUCLEOTIDE SEQUENCE [LARGE SCALE GENOMIC DNA]</scope>
    <source>
        <strain evidence="9">USBA 833</strain>
    </source>
</reference>